<reference evidence="3 4" key="1">
    <citation type="journal article" date="2022" name="Nat. Ecol. Evol.">
        <title>A masculinizing supergene underlies an exaggerated male reproductive morph in a spider.</title>
        <authorList>
            <person name="Hendrickx F."/>
            <person name="De Corte Z."/>
            <person name="Sonet G."/>
            <person name="Van Belleghem S.M."/>
            <person name="Kostlbacher S."/>
            <person name="Vangestel C."/>
        </authorList>
    </citation>
    <scope>NUCLEOTIDE SEQUENCE [LARGE SCALE GENOMIC DNA]</scope>
    <source>
        <strain evidence="3">W744_W776</strain>
    </source>
</reference>
<evidence type="ECO:0000313" key="3">
    <source>
        <dbReference type="EMBL" id="KAG8180194.1"/>
    </source>
</evidence>
<evidence type="ECO:0000313" key="4">
    <source>
        <dbReference type="Proteomes" id="UP000827092"/>
    </source>
</evidence>
<proteinExistence type="predicted"/>
<feature type="region of interest" description="Disordered" evidence="1">
    <location>
        <begin position="1"/>
        <end position="29"/>
    </location>
</feature>
<protein>
    <recommendedName>
        <fullName evidence="2">Oxidoreductase-like domain-containing protein</fullName>
    </recommendedName>
</protein>
<dbReference type="AlphaFoldDB" id="A0AAV6U7N3"/>
<dbReference type="PANTHER" id="PTHR21193">
    <property type="entry name" value="OXIDOREDUCTASE-LIKE DOMAIN-CONTAINING PROTEIN 1"/>
    <property type="match status" value="1"/>
</dbReference>
<dbReference type="GO" id="GO:0005739">
    <property type="term" value="C:mitochondrion"/>
    <property type="evidence" value="ECO:0007669"/>
    <property type="project" value="TreeGrafter"/>
</dbReference>
<gene>
    <name evidence="3" type="ORF">JTE90_017708</name>
</gene>
<dbReference type="InterPro" id="IPR039251">
    <property type="entry name" value="OXLD1"/>
</dbReference>
<dbReference type="InterPro" id="IPR019180">
    <property type="entry name" value="Oxidoreductase-like_N"/>
</dbReference>
<feature type="compositionally biased region" description="Polar residues" evidence="1">
    <location>
        <begin position="19"/>
        <end position="29"/>
    </location>
</feature>
<keyword evidence="4" id="KW-1185">Reference proteome</keyword>
<evidence type="ECO:0000256" key="1">
    <source>
        <dbReference type="SAM" id="MobiDB-lite"/>
    </source>
</evidence>
<evidence type="ECO:0000259" key="2">
    <source>
        <dbReference type="Pfam" id="PF09791"/>
    </source>
</evidence>
<dbReference type="PANTHER" id="PTHR21193:SF3">
    <property type="entry name" value="OXIDOREDUCTASE-LIKE DOMAIN-CONTAINING PROTEIN 1"/>
    <property type="match status" value="1"/>
</dbReference>
<name>A0AAV6U7N3_9ARAC</name>
<organism evidence="3 4">
    <name type="scientific">Oedothorax gibbosus</name>
    <dbReference type="NCBI Taxonomy" id="931172"/>
    <lineage>
        <taxon>Eukaryota</taxon>
        <taxon>Metazoa</taxon>
        <taxon>Ecdysozoa</taxon>
        <taxon>Arthropoda</taxon>
        <taxon>Chelicerata</taxon>
        <taxon>Arachnida</taxon>
        <taxon>Araneae</taxon>
        <taxon>Araneomorphae</taxon>
        <taxon>Entelegynae</taxon>
        <taxon>Araneoidea</taxon>
        <taxon>Linyphiidae</taxon>
        <taxon>Erigoninae</taxon>
        <taxon>Oedothorax</taxon>
    </lineage>
</organism>
<feature type="domain" description="Oxidoreductase-like" evidence="2">
    <location>
        <begin position="104"/>
        <end position="139"/>
    </location>
</feature>
<sequence>MAERDSVTSALKNPFRKTTYPSESAESRSAVTKEGQDIMVLLSNLSILRKGLTTIYNPNRNQILLPKPNTHESDTRNTSTNRTIEPTTYVTQEMIEAANQEDSAPKVPDLNSCCGEGCQNCVWLDYLYKVKFYYKRDNEHMKAALSQIPCSDIRAFVEFELRKKLQKENL</sequence>
<dbReference type="Proteomes" id="UP000827092">
    <property type="component" value="Unassembled WGS sequence"/>
</dbReference>
<accession>A0AAV6U7N3</accession>
<dbReference type="EMBL" id="JAFNEN010000578">
    <property type="protein sequence ID" value="KAG8180194.1"/>
    <property type="molecule type" value="Genomic_DNA"/>
</dbReference>
<comment type="caution">
    <text evidence="3">The sequence shown here is derived from an EMBL/GenBank/DDBJ whole genome shotgun (WGS) entry which is preliminary data.</text>
</comment>
<dbReference type="Pfam" id="PF09791">
    <property type="entry name" value="Oxidored-like"/>
    <property type="match status" value="1"/>
</dbReference>